<dbReference type="Proteomes" id="UP000321830">
    <property type="component" value="Unassembled WGS sequence"/>
</dbReference>
<dbReference type="InterPro" id="IPR007214">
    <property type="entry name" value="YbaK/aa-tRNA-synth-assoc-dom"/>
</dbReference>
<dbReference type="AlphaFoldDB" id="A0A511J456"/>
<dbReference type="GO" id="GO:0006412">
    <property type="term" value="P:translation"/>
    <property type="evidence" value="ECO:0007669"/>
    <property type="project" value="UniProtKB-KW"/>
</dbReference>
<protein>
    <submittedName>
        <fullName evidence="3">Cys-tRNA(Pro)/Cys-tRNA(Cys) deacylase</fullName>
    </submittedName>
</protein>
<sequence>MTKTSIEEYLDQEKISYEVFNFRKTDPTSFQEELKKRQIDPENIGKTLVLKGDKTGVIIAVIPWPSHLNYKKTKKISGDRKVGFPAIDFVIAHTGYPHGANTPIGIYRKHPDYLFLVDHSFKEKEILILSSGEIGRSIAISRKDFEKLVPFSYAELIN</sequence>
<accession>A0A511J456</accession>
<proteinExistence type="predicted"/>
<keyword evidence="1" id="KW-0648">Protein biosynthesis</keyword>
<dbReference type="SUPFAM" id="SSF55826">
    <property type="entry name" value="YbaK/ProRS associated domain"/>
    <property type="match status" value="1"/>
</dbReference>
<dbReference type="GO" id="GO:0002161">
    <property type="term" value="F:aminoacyl-tRNA deacylase activity"/>
    <property type="evidence" value="ECO:0007669"/>
    <property type="project" value="InterPro"/>
</dbReference>
<evidence type="ECO:0000313" key="3">
    <source>
        <dbReference type="EMBL" id="GEL92798.1"/>
    </source>
</evidence>
<organism evidence="3 4">
    <name type="scientific">Enterococcus villorum</name>
    <dbReference type="NCBI Taxonomy" id="112904"/>
    <lineage>
        <taxon>Bacteria</taxon>
        <taxon>Bacillati</taxon>
        <taxon>Bacillota</taxon>
        <taxon>Bacilli</taxon>
        <taxon>Lactobacillales</taxon>
        <taxon>Enterococcaceae</taxon>
        <taxon>Enterococcus</taxon>
    </lineage>
</organism>
<evidence type="ECO:0000256" key="1">
    <source>
        <dbReference type="ARBA" id="ARBA00022917"/>
    </source>
</evidence>
<dbReference type="Gene3D" id="3.90.960.10">
    <property type="entry name" value="YbaK/aminoacyl-tRNA synthetase-associated domain"/>
    <property type="match status" value="1"/>
</dbReference>
<dbReference type="EMBL" id="BJWF01000034">
    <property type="protein sequence ID" value="GEL92798.1"/>
    <property type="molecule type" value="Genomic_DNA"/>
</dbReference>
<feature type="domain" description="YbaK/aminoacyl-tRNA synthetase-associated" evidence="2">
    <location>
        <begin position="30"/>
        <end position="148"/>
    </location>
</feature>
<evidence type="ECO:0000259" key="2">
    <source>
        <dbReference type="Pfam" id="PF04073"/>
    </source>
</evidence>
<dbReference type="RefSeq" id="WP_010750499.1">
    <property type="nucleotide sequence ID" value="NZ_BJWF01000034.1"/>
</dbReference>
<dbReference type="InterPro" id="IPR036754">
    <property type="entry name" value="YbaK/aa-tRNA-synt-asso_dom_sf"/>
</dbReference>
<name>A0A511J456_9ENTE</name>
<dbReference type="Pfam" id="PF04073">
    <property type="entry name" value="tRNA_edit"/>
    <property type="match status" value="1"/>
</dbReference>
<evidence type="ECO:0000313" key="4">
    <source>
        <dbReference type="Proteomes" id="UP000321830"/>
    </source>
</evidence>
<gene>
    <name evidence="3" type="ORF">EVI01_21350</name>
</gene>
<reference evidence="3 4" key="1">
    <citation type="submission" date="2019-07" db="EMBL/GenBank/DDBJ databases">
        <title>Whole genome shotgun sequence of Enterococcus villorum NBRC 100699.</title>
        <authorList>
            <person name="Hosoyama A."/>
            <person name="Uohara A."/>
            <person name="Ohji S."/>
            <person name="Ichikawa N."/>
        </authorList>
    </citation>
    <scope>NUCLEOTIDE SEQUENCE [LARGE SCALE GENOMIC DNA]</scope>
    <source>
        <strain evidence="3 4">NBRC 100699</strain>
    </source>
</reference>
<comment type="caution">
    <text evidence="3">The sequence shown here is derived from an EMBL/GenBank/DDBJ whole genome shotgun (WGS) entry which is preliminary data.</text>
</comment>